<evidence type="ECO:0000259" key="1">
    <source>
        <dbReference type="Pfam" id="PF07969"/>
    </source>
</evidence>
<dbReference type="InterPro" id="IPR011059">
    <property type="entry name" value="Metal-dep_hydrolase_composite"/>
</dbReference>
<organism evidence="2 3">
    <name type="scientific">Maribacter litopenaei</name>
    <dbReference type="NCBI Taxonomy" id="2976127"/>
    <lineage>
        <taxon>Bacteria</taxon>
        <taxon>Pseudomonadati</taxon>
        <taxon>Bacteroidota</taxon>
        <taxon>Flavobacteriia</taxon>
        <taxon>Flavobacteriales</taxon>
        <taxon>Flavobacteriaceae</taxon>
        <taxon>Maribacter</taxon>
    </lineage>
</organism>
<gene>
    <name evidence="2" type="ORF">NYZ99_00225</name>
</gene>
<protein>
    <submittedName>
        <fullName evidence="2">Amidohydrolase family protein</fullName>
    </submittedName>
</protein>
<dbReference type="PROSITE" id="PS51257">
    <property type="entry name" value="PROKAR_LIPOPROTEIN"/>
    <property type="match status" value="1"/>
</dbReference>
<keyword evidence="3" id="KW-1185">Reference proteome</keyword>
<sequence>MRILHMNAFQKLLLISCHVFLGLVILSCSSEKKQVGTLLIHGGPIYTMDSLNPVVEAVVTLDNRILYSGSLENAEKLRGPETQEINLEGKTMTPGLIEGHGHFMGLGYNELNLDLINTKSFQEIIDAVADAVDKAKPGEWITGRGWHREQMGSTA</sequence>
<proteinExistence type="predicted"/>
<dbReference type="Pfam" id="PF07969">
    <property type="entry name" value="Amidohydro_3"/>
    <property type="match status" value="1"/>
</dbReference>
<dbReference type="InterPro" id="IPR013108">
    <property type="entry name" value="Amidohydro_3"/>
</dbReference>
<evidence type="ECO:0000313" key="2">
    <source>
        <dbReference type="EMBL" id="UWX55117.1"/>
    </source>
</evidence>
<accession>A0ABY5Y7Y2</accession>
<dbReference type="PANTHER" id="PTHR22642">
    <property type="entry name" value="IMIDAZOLONEPROPIONASE"/>
    <property type="match status" value="1"/>
</dbReference>
<dbReference type="Proteomes" id="UP001059209">
    <property type="component" value="Chromosome"/>
</dbReference>
<evidence type="ECO:0000313" key="3">
    <source>
        <dbReference type="Proteomes" id="UP001059209"/>
    </source>
</evidence>
<dbReference type="RefSeq" id="WP_260572969.1">
    <property type="nucleotide sequence ID" value="NZ_CP104205.1"/>
</dbReference>
<dbReference type="Gene3D" id="2.30.40.10">
    <property type="entry name" value="Urease, subunit C, domain 1"/>
    <property type="match status" value="1"/>
</dbReference>
<feature type="domain" description="Amidohydrolase 3" evidence="1">
    <location>
        <begin position="83"/>
        <end position="151"/>
    </location>
</feature>
<dbReference type="Gene3D" id="3.10.310.70">
    <property type="match status" value="1"/>
</dbReference>
<dbReference type="PANTHER" id="PTHR22642:SF2">
    <property type="entry name" value="PROTEIN LONG AFTER FAR-RED 3"/>
    <property type="match status" value="1"/>
</dbReference>
<dbReference type="SUPFAM" id="SSF51338">
    <property type="entry name" value="Composite domain of metallo-dependent hydrolases"/>
    <property type="match status" value="1"/>
</dbReference>
<name>A0ABY5Y7Y2_9FLAO</name>
<reference evidence="2" key="1">
    <citation type="submission" date="2022-09" db="EMBL/GenBank/DDBJ databases">
        <title>Maribacter litopenaei sp. nov., isolated from the intestinal tract of the Pacific White Shrimp, Litopenaeus vannamei.</title>
        <authorList>
            <person name="Kim S.Y."/>
            <person name="Hwang C.Y."/>
        </authorList>
    </citation>
    <scope>NUCLEOTIDE SEQUENCE</scope>
    <source>
        <strain evidence="2">HL-LV01</strain>
    </source>
</reference>
<dbReference type="EMBL" id="CP104205">
    <property type="protein sequence ID" value="UWX55117.1"/>
    <property type="molecule type" value="Genomic_DNA"/>
</dbReference>